<dbReference type="GO" id="GO:0003677">
    <property type="term" value="F:DNA binding"/>
    <property type="evidence" value="ECO:0007669"/>
    <property type="project" value="InterPro"/>
</dbReference>
<organism evidence="2 3">
    <name type="scientific">Streptomyces scabiei</name>
    <dbReference type="NCBI Taxonomy" id="1930"/>
    <lineage>
        <taxon>Bacteria</taxon>
        <taxon>Bacillati</taxon>
        <taxon>Actinomycetota</taxon>
        <taxon>Actinomycetes</taxon>
        <taxon>Kitasatosporales</taxon>
        <taxon>Streptomycetaceae</taxon>
        <taxon>Streptomyces</taxon>
    </lineage>
</organism>
<dbReference type="RefSeq" id="WP_059079773.1">
    <property type="nucleotide sequence ID" value="NZ_BCMM01000008.1"/>
</dbReference>
<evidence type="ECO:0000313" key="3">
    <source>
        <dbReference type="Proteomes" id="UP000067448"/>
    </source>
</evidence>
<dbReference type="EMBL" id="BCMM01000008">
    <property type="protein sequence ID" value="GAQ61926.1"/>
    <property type="molecule type" value="Genomic_DNA"/>
</dbReference>
<dbReference type="GO" id="GO:0006355">
    <property type="term" value="P:regulation of DNA-templated transcription"/>
    <property type="evidence" value="ECO:0007669"/>
    <property type="project" value="InterPro"/>
</dbReference>
<evidence type="ECO:0000259" key="1">
    <source>
        <dbReference type="SMART" id="SM00421"/>
    </source>
</evidence>
<dbReference type="SUPFAM" id="SSF46894">
    <property type="entry name" value="C-terminal effector domain of the bipartite response regulators"/>
    <property type="match status" value="1"/>
</dbReference>
<comment type="caution">
    <text evidence="2">The sequence shown here is derived from an EMBL/GenBank/DDBJ whole genome shotgun (WGS) entry which is preliminary data.</text>
</comment>
<sequence>MTAIEETRAVAVAGKDTRSRAAGGVHPVPAMADQVLAQLRARGLVLPRGPRPGQPWAPRTDAELSLLAEARRLDRARQQLLAEVGRLRHLLGVRRGEGQERREETARLAERWSGCPLGVSQLNVLVGAARGEAPEETAARLHIADATVKSTRRRAVMRLEARSVAHAVAISVASGWITAEDIDGGGSR</sequence>
<feature type="domain" description="HTH luxR-type" evidence="1">
    <location>
        <begin position="114"/>
        <end position="171"/>
    </location>
</feature>
<dbReference type="SMART" id="SM00421">
    <property type="entry name" value="HTH_LUXR"/>
    <property type="match status" value="1"/>
</dbReference>
<protein>
    <recommendedName>
        <fullName evidence="1">HTH luxR-type domain-containing protein</fullName>
    </recommendedName>
</protein>
<dbReference type="InterPro" id="IPR000792">
    <property type="entry name" value="Tscrpt_reg_LuxR_C"/>
</dbReference>
<reference evidence="3" key="1">
    <citation type="submission" date="2015-11" db="EMBL/GenBank/DDBJ databases">
        <authorList>
            <consortium name="Cross-ministerial Strategic Innovation Promotion Program (SIP) consortium"/>
            <person name="Tomihama T."/>
            <person name="Ikenaga M."/>
            <person name="Sakai M."/>
            <person name="Okubo T."/>
            <person name="Ikeda S."/>
        </authorList>
    </citation>
    <scope>NUCLEOTIDE SEQUENCE [LARGE SCALE GENOMIC DNA]</scope>
    <source>
        <strain evidence="3">S58</strain>
    </source>
</reference>
<reference evidence="3" key="3">
    <citation type="submission" date="2016-02" db="EMBL/GenBank/DDBJ databases">
        <title>Draft genome of pathogenic Streptomyces sp. in Japan.</title>
        <authorList>
            <person name="Tomihama T."/>
            <person name="Ikenaga M."/>
            <person name="Sakai M."/>
            <person name="Okubo T."/>
            <person name="Ikeda S."/>
        </authorList>
    </citation>
    <scope>NUCLEOTIDE SEQUENCE [LARGE SCALE GENOMIC DNA]</scope>
    <source>
        <strain evidence="3">S58</strain>
    </source>
</reference>
<gene>
    <name evidence="2" type="ORF">SsS58_02280</name>
</gene>
<reference evidence="2 3" key="2">
    <citation type="journal article" date="2016" name="Genome Announc.">
        <title>Draft Genome Sequences of Streptomyces scabiei S58, Streptomyces turgidiscabies T45, and Streptomyces acidiscabies a10, the Pathogens of Potato Common Scab, Isolated in Japan.</title>
        <authorList>
            <person name="Tomihama T."/>
            <person name="Nishi Y."/>
            <person name="Sakai M."/>
            <person name="Ikenaga M."/>
            <person name="Okubo T."/>
            <person name="Ikeda S."/>
        </authorList>
    </citation>
    <scope>NUCLEOTIDE SEQUENCE [LARGE SCALE GENOMIC DNA]</scope>
    <source>
        <strain evidence="2 3">S58</strain>
    </source>
</reference>
<dbReference type="InterPro" id="IPR016032">
    <property type="entry name" value="Sig_transdc_resp-reg_C-effctor"/>
</dbReference>
<dbReference type="Gene3D" id="1.10.10.10">
    <property type="entry name" value="Winged helix-like DNA-binding domain superfamily/Winged helix DNA-binding domain"/>
    <property type="match status" value="1"/>
</dbReference>
<proteinExistence type="predicted"/>
<name>A0A117EDC5_STRSC</name>
<dbReference type="AlphaFoldDB" id="A0A117EDC5"/>
<dbReference type="Proteomes" id="UP000067448">
    <property type="component" value="Unassembled WGS sequence"/>
</dbReference>
<accession>A0A117EDC5</accession>
<evidence type="ECO:0000313" key="2">
    <source>
        <dbReference type="EMBL" id="GAQ61926.1"/>
    </source>
</evidence>
<dbReference type="InterPro" id="IPR036388">
    <property type="entry name" value="WH-like_DNA-bd_sf"/>
</dbReference>